<evidence type="ECO:0000313" key="13">
    <source>
        <dbReference type="Proteomes" id="UP000664405"/>
    </source>
</evidence>
<dbReference type="GO" id="GO:0005886">
    <property type="term" value="C:plasma membrane"/>
    <property type="evidence" value="ECO:0007669"/>
    <property type="project" value="UniProtKB-SubCell"/>
</dbReference>
<dbReference type="Proteomes" id="UP000233365">
    <property type="component" value="Unassembled WGS sequence"/>
</dbReference>
<dbReference type="CDD" id="cd07185">
    <property type="entry name" value="OmpA_C-like"/>
    <property type="match status" value="1"/>
</dbReference>
<dbReference type="PROSITE" id="PS51123">
    <property type="entry name" value="OMPA_2"/>
    <property type="match status" value="1"/>
</dbReference>
<dbReference type="Gene3D" id="3.30.1330.60">
    <property type="entry name" value="OmpA-like domain"/>
    <property type="match status" value="1"/>
</dbReference>
<evidence type="ECO:0000259" key="9">
    <source>
        <dbReference type="PROSITE" id="PS51123"/>
    </source>
</evidence>
<name>A0A8I1M680_9PROT</name>
<dbReference type="InterPro" id="IPR036737">
    <property type="entry name" value="OmpA-like_sf"/>
</dbReference>
<dbReference type="RefSeq" id="WP_101245517.1">
    <property type="nucleotide sequence ID" value="NZ_JAEKJW010000001.1"/>
</dbReference>
<feature type="region of interest" description="Disordered" evidence="8">
    <location>
        <begin position="256"/>
        <end position="328"/>
    </location>
</feature>
<evidence type="ECO:0000256" key="2">
    <source>
        <dbReference type="ARBA" id="ARBA00008914"/>
    </source>
</evidence>
<keyword evidence="6 7" id="KW-0472">Membrane</keyword>
<evidence type="ECO:0000256" key="6">
    <source>
        <dbReference type="ARBA" id="ARBA00023136"/>
    </source>
</evidence>
<dbReference type="EMBL" id="PGTS01000001">
    <property type="protein sequence ID" value="PKR52337.1"/>
    <property type="molecule type" value="Genomic_DNA"/>
</dbReference>
<keyword evidence="12" id="KW-1185">Reference proteome</keyword>
<protein>
    <submittedName>
        <fullName evidence="11">Cell envelope biogenesis protein OmpA</fullName>
    </submittedName>
    <submittedName>
        <fullName evidence="10">OmpA family protein</fullName>
    </submittedName>
</protein>
<evidence type="ECO:0000313" key="12">
    <source>
        <dbReference type="Proteomes" id="UP000233365"/>
    </source>
</evidence>
<dbReference type="InterPro" id="IPR025713">
    <property type="entry name" value="MotB-like_N_dom"/>
</dbReference>
<dbReference type="Pfam" id="PF13677">
    <property type="entry name" value="MotB_plug"/>
    <property type="match status" value="1"/>
</dbReference>
<dbReference type="AlphaFoldDB" id="A0A8I1M680"/>
<evidence type="ECO:0000256" key="7">
    <source>
        <dbReference type="PROSITE-ProRule" id="PRU00473"/>
    </source>
</evidence>
<dbReference type="Pfam" id="PF00691">
    <property type="entry name" value="OmpA"/>
    <property type="match status" value="1"/>
</dbReference>
<dbReference type="PANTHER" id="PTHR30329">
    <property type="entry name" value="STATOR ELEMENT OF FLAGELLAR MOTOR COMPLEX"/>
    <property type="match status" value="1"/>
</dbReference>
<feature type="domain" description="OmpA-like" evidence="9">
    <location>
        <begin position="135"/>
        <end position="257"/>
    </location>
</feature>
<reference evidence="11 12" key="1">
    <citation type="submission" date="2017-11" db="EMBL/GenBank/DDBJ databases">
        <title>Biodiversity and function of Thalassospira species in the particle-attached aromatic-hydrocarbon-degrading consortia from the surface seawater of the China South Sea.</title>
        <authorList>
            <person name="Dong C."/>
            <person name="Liu R."/>
            <person name="Shao Z."/>
        </authorList>
    </citation>
    <scope>NUCLEOTIDE SEQUENCE [LARGE SCALE GENOMIC DNA]</scope>
    <source>
        <strain evidence="11 12">139Z-12</strain>
    </source>
</reference>
<gene>
    <name evidence="11" type="ORF">CU041_01645</name>
    <name evidence="10" type="ORF">JF547_05345</name>
</gene>
<evidence type="ECO:0000256" key="5">
    <source>
        <dbReference type="ARBA" id="ARBA00022989"/>
    </source>
</evidence>
<feature type="compositionally biased region" description="Polar residues" evidence="8">
    <location>
        <begin position="285"/>
        <end position="294"/>
    </location>
</feature>
<comment type="caution">
    <text evidence="10">The sequence shown here is derived from an EMBL/GenBank/DDBJ whole genome shotgun (WGS) entry which is preliminary data.</text>
</comment>
<keyword evidence="5" id="KW-1133">Transmembrane helix</keyword>
<proteinExistence type="inferred from homology"/>
<dbReference type="InterPro" id="IPR050330">
    <property type="entry name" value="Bact_OuterMem_StrucFunc"/>
</dbReference>
<comment type="similarity">
    <text evidence="2">Belongs to the MotB family.</text>
</comment>
<comment type="subcellular location">
    <subcellularLocation>
        <location evidence="1">Cell membrane</location>
        <topology evidence="1">Single-pass membrane protein</topology>
    </subcellularLocation>
</comment>
<evidence type="ECO:0000313" key="10">
    <source>
        <dbReference type="EMBL" id="MBN8195888.1"/>
    </source>
</evidence>
<reference evidence="10" key="2">
    <citation type="submission" date="2020-12" db="EMBL/GenBank/DDBJ databases">
        <title>Oil enriched cultivation method for isolating marine PHA-producing bacteria.</title>
        <authorList>
            <person name="Zheng W."/>
            <person name="Yu S."/>
            <person name="Huang Y."/>
        </authorList>
    </citation>
    <scope>NUCLEOTIDE SEQUENCE</scope>
    <source>
        <strain evidence="10">SY-2-3</strain>
    </source>
</reference>
<dbReference type="InterPro" id="IPR006665">
    <property type="entry name" value="OmpA-like"/>
</dbReference>
<keyword evidence="4" id="KW-0812">Transmembrane</keyword>
<evidence type="ECO:0000256" key="4">
    <source>
        <dbReference type="ARBA" id="ARBA00022692"/>
    </source>
</evidence>
<evidence type="ECO:0000313" key="11">
    <source>
        <dbReference type="EMBL" id="PKR52337.1"/>
    </source>
</evidence>
<evidence type="ECO:0000256" key="8">
    <source>
        <dbReference type="SAM" id="MobiDB-lite"/>
    </source>
</evidence>
<dbReference type="SUPFAM" id="SSF103088">
    <property type="entry name" value="OmpA-like"/>
    <property type="match status" value="1"/>
</dbReference>
<accession>A0A8I1M680</accession>
<dbReference type="EMBL" id="JAEKJW010000001">
    <property type="protein sequence ID" value="MBN8195888.1"/>
    <property type="molecule type" value="Genomic_DNA"/>
</dbReference>
<keyword evidence="3" id="KW-1003">Cell membrane</keyword>
<evidence type="ECO:0000256" key="1">
    <source>
        <dbReference type="ARBA" id="ARBA00004162"/>
    </source>
</evidence>
<dbReference type="PANTHER" id="PTHR30329:SF21">
    <property type="entry name" value="LIPOPROTEIN YIAD-RELATED"/>
    <property type="match status" value="1"/>
</dbReference>
<sequence>MAKKPAAGAPAWMATFADLMSLLLVLFVLLLTFAEMDVIRYKQIAGSVKAAFGFSKQDQLAGVIELDGSIVGKSLKAPTPDSPRVVSEIPQAETPKIEIEKTDTKEQKAEALEETLESVLENMSLEDQVGLERIDGEVVIRFPNELAFPSGSSGMTEEFAAILNRLAPVINQTEGEVLVAGHTDNIPVSSSSPYISNWDLSAARATSVLHFLIDQNGTDPRRMVIQGYGDSRPIASNDTPEGRSENRRVEITIQMVETNAPDGATGSGESVNDTDATDFDAPDTGSSDSGTFSIDNPGAGGAGSGTGNTADTPGSTLPRRSFSIPSAQ</sequence>
<dbReference type="Proteomes" id="UP000664405">
    <property type="component" value="Unassembled WGS sequence"/>
</dbReference>
<organism evidence="10 13">
    <name type="scientific">Thalassospira povalilytica</name>
    <dbReference type="NCBI Taxonomy" id="732237"/>
    <lineage>
        <taxon>Bacteria</taxon>
        <taxon>Pseudomonadati</taxon>
        <taxon>Pseudomonadota</taxon>
        <taxon>Alphaproteobacteria</taxon>
        <taxon>Rhodospirillales</taxon>
        <taxon>Thalassospiraceae</taxon>
        <taxon>Thalassospira</taxon>
    </lineage>
</organism>
<evidence type="ECO:0000256" key="3">
    <source>
        <dbReference type="ARBA" id="ARBA00022475"/>
    </source>
</evidence>